<dbReference type="STRING" id="135826.KP77_08740"/>
<name>A0A0C2VR12_9BACL</name>
<organism evidence="1 2">
    <name type="scientific">Jeotgalibacillus alimentarius</name>
    <dbReference type="NCBI Taxonomy" id="135826"/>
    <lineage>
        <taxon>Bacteria</taxon>
        <taxon>Bacillati</taxon>
        <taxon>Bacillota</taxon>
        <taxon>Bacilli</taxon>
        <taxon>Bacillales</taxon>
        <taxon>Caryophanaceae</taxon>
        <taxon>Jeotgalibacillus</taxon>
    </lineage>
</organism>
<dbReference type="AlphaFoldDB" id="A0A0C2VR12"/>
<dbReference type="Gene3D" id="3.30.750.24">
    <property type="entry name" value="STAS domain"/>
    <property type="match status" value="1"/>
</dbReference>
<comment type="caution">
    <text evidence="1">The sequence shown here is derived from an EMBL/GenBank/DDBJ whole genome shotgun (WGS) entry which is preliminary data.</text>
</comment>
<evidence type="ECO:0000313" key="2">
    <source>
        <dbReference type="Proteomes" id="UP000031950"/>
    </source>
</evidence>
<protein>
    <submittedName>
        <fullName evidence="1">Uncharacterized protein</fullName>
    </submittedName>
</protein>
<evidence type="ECO:0000313" key="1">
    <source>
        <dbReference type="EMBL" id="KIL51362.1"/>
    </source>
</evidence>
<dbReference type="InterPro" id="IPR036513">
    <property type="entry name" value="STAS_dom_sf"/>
</dbReference>
<keyword evidence="2" id="KW-1185">Reference proteome</keyword>
<dbReference type="RefSeq" id="WP_041121510.1">
    <property type="nucleotide sequence ID" value="NZ_JXRQ01000015.1"/>
</dbReference>
<dbReference type="Proteomes" id="UP000031950">
    <property type="component" value="Unassembled WGS sequence"/>
</dbReference>
<dbReference type="OrthoDB" id="2835068at2"/>
<proteinExistence type="predicted"/>
<gene>
    <name evidence="1" type="ORF">KP77_08740</name>
</gene>
<sequence>MNQTVFQFQKLIDCLSLIGTECMIVDIPPALAVQITGLDRDILIFKSVYEGLKCMISAEK</sequence>
<dbReference type="EMBL" id="JXRQ01000015">
    <property type="protein sequence ID" value="KIL51362.1"/>
    <property type="molecule type" value="Genomic_DNA"/>
</dbReference>
<reference evidence="1 2" key="1">
    <citation type="submission" date="2015-01" db="EMBL/GenBank/DDBJ databases">
        <title>Genome sequence of Jeotgalibacillus alimentarius.</title>
        <authorList>
            <person name="Goh K.M."/>
            <person name="Chan K.-G."/>
            <person name="Yaakop A.S."/>
            <person name="Ee R."/>
            <person name="Gan H.M."/>
            <person name="Chan C.S."/>
        </authorList>
    </citation>
    <scope>NUCLEOTIDE SEQUENCE [LARGE SCALE GENOMIC DNA]</scope>
    <source>
        <strain evidence="1 2">YKJ-13</strain>
    </source>
</reference>
<dbReference type="PATRIC" id="fig|135826.4.peg.868"/>
<accession>A0A0C2VR12</accession>